<dbReference type="AlphaFoldDB" id="A0A0B5ART3"/>
<dbReference type="HOGENOM" id="CLU_3062401_0_0_9"/>
<accession>A0A0B5ART3</accession>
<dbReference type="Proteomes" id="UP000031449">
    <property type="component" value="Chromosome"/>
</dbReference>
<dbReference type="EMBL" id="CP009416">
    <property type="protein sequence ID" value="AJD92781.1"/>
    <property type="molecule type" value="Genomic_DNA"/>
</dbReference>
<protein>
    <submittedName>
        <fullName evidence="1">Uncharacterized protein</fullName>
    </submittedName>
</protein>
<keyword evidence="2" id="KW-1185">Reference proteome</keyword>
<sequence>MELEVRTSSFSFAYGGGLRSWARQPAGIESVKESGGFLKELVSILKELSAVLM</sequence>
<evidence type="ECO:0000313" key="2">
    <source>
        <dbReference type="Proteomes" id="UP000031449"/>
    </source>
</evidence>
<dbReference type="BioCyc" id="JESP1508404:G14D9-12745-MONOMER"/>
<gene>
    <name evidence="1" type="ORF">JMA_34640</name>
</gene>
<dbReference type="STRING" id="1508404.JMA_34640"/>
<dbReference type="KEGG" id="jeo:JMA_34640"/>
<name>A0A0B5ART3_9BACL</name>
<reference evidence="1 2" key="1">
    <citation type="submission" date="2014-08" db="EMBL/GenBank/DDBJ databases">
        <title>Complete genome of a marine bacteria Jeotgalibacillus malaysiensis.</title>
        <authorList>
            <person name="Yaakop A.S."/>
            <person name="Chan K.-G."/>
            <person name="Goh K.M."/>
        </authorList>
    </citation>
    <scope>NUCLEOTIDE SEQUENCE [LARGE SCALE GENOMIC DNA]</scope>
    <source>
        <strain evidence="1 2">D5</strain>
    </source>
</reference>
<organism evidence="1 2">
    <name type="scientific">Jeotgalibacillus malaysiensis</name>
    <dbReference type="NCBI Taxonomy" id="1508404"/>
    <lineage>
        <taxon>Bacteria</taxon>
        <taxon>Bacillati</taxon>
        <taxon>Bacillota</taxon>
        <taxon>Bacilli</taxon>
        <taxon>Bacillales</taxon>
        <taxon>Caryophanaceae</taxon>
        <taxon>Jeotgalibacillus</taxon>
    </lineage>
</organism>
<proteinExistence type="predicted"/>
<evidence type="ECO:0000313" key="1">
    <source>
        <dbReference type="EMBL" id="AJD92781.1"/>
    </source>
</evidence>